<gene>
    <name evidence="1" type="ORF">SAMN05660477_02250</name>
</gene>
<name>A0A1T5FRD4_9FLAO</name>
<evidence type="ECO:0000313" key="1">
    <source>
        <dbReference type="EMBL" id="SKB98745.1"/>
    </source>
</evidence>
<keyword evidence="2" id="KW-1185">Reference proteome</keyword>
<accession>A0A1T5FRD4</accession>
<dbReference type="STRING" id="619805.SAMN05660477_02250"/>
<proteinExistence type="predicted"/>
<evidence type="ECO:0000313" key="2">
    <source>
        <dbReference type="Proteomes" id="UP000191112"/>
    </source>
</evidence>
<dbReference type="Proteomes" id="UP000191112">
    <property type="component" value="Unassembled WGS sequence"/>
</dbReference>
<reference evidence="1 2" key="1">
    <citation type="submission" date="2017-02" db="EMBL/GenBank/DDBJ databases">
        <authorList>
            <person name="Peterson S.W."/>
        </authorList>
    </citation>
    <scope>NUCLEOTIDE SEQUENCE [LARGE SCALE GENOMIC DNA]</scope>
    <source>
        <strain evidence="1 2">DSM 22323</strain>
    </source>
</reference>
<dbReference type="AlphaFoldDB" id="A0A1T5FRD4"/>
<organism evidence="1 2">
    <name type="scientific">Soonwooa buanensis</name>
    <dbReference type="NCBI Taxonomy" id="619805"/>
    <lineage>
        <taxon>Bacteria</taxon>
        <taxon>Pseudomonadati</taxon>
        <taxon>Bacteroidota</taxon>
        <taxon>Flavobacteriia</taxon>
        <taxon>Flavobacteriales</taxon>
        <taxon>Weeksellaceae</taxon>
        <taxon>Chryseobacterium group</taxon>
        <taxon>Soonwooa</taxon>
    </lineage>
</organism>
<dbReference type="RefSeq" id="WP_079667462.1">
    <property type="nucleotide sequence ID" value="NZ_FUYZ01000007.1"/>
</dbReference>
<sequence length="242" mass="27033">MKKLFVSILIGSSSIVFSQNISDYEYIYVPSSFEKKMDKFNLRNTLIQQLTSKKYKVIQEDNNSCAVLKADLLDDSSFLKNKVKITFKDCNNKIIQELKGSTDDKDFETGYPDALKNATKALTISNPKTTTSLEINKETTPVATISENVNTTPIATSQEKALNFTNGQLNYQLIKLGQNQLILVSSQSSTPFAKLTESSKPGIFHVVLDNNQKTLAYTENGNIVIEFPQSDGSFSKQVFLKK</sequence>
<dbReference type="OrthoDB" id="1274006at2"/>
<protein>
    <submittedName>
        <fullName evidence="1">Uncharacterized protein</fullName>
    </submittedName>
</protein>
<dbReference type="EMBL" id="FUYZ01000007">
    <property type="protein sequence ID" value="SKB98745.1"/>
    <property type="molecule type" value="Genomic_DNA"/>
</dbReference>